<organism evidence="1 2">
    <name type="scientific">Mycobacterium aquaticum</name>
    <dbReference type="NCBI Taxonomy" id="1927124"/>
    <lineage>
        <taxon>Bacteria</taxon>
        <taxon>Bacillati</taxon>
        <taxon>Actinomycetota</taxon>
        <taxon>Actinomycetes</taxon>
        <taxon>Mycobacteriales</taxon>
        <taxon>Mycobacteriaceae</taxon>
        <taxon>Mycobacterium</taxon>
    </lineage>
</organism>
<reference evidence="1 2" key="1">
    <citation type="submission" date="2017-02" db="EMBL/GenBank/DDBJ databases">
        <title>The new phylogeny of genus Mycobacterium.</title>
        <authorList>
            <person name="Tortoli E."/>
            <person name="Trovato A."/>
            <person name="Cirillo D.M."/>
        </authorList>
    </citation>
    <scope>NUCLEOTIDE SEQUENCE [LARGE SCALE GENOMIC DNA]</scope>
    <source>
        <strain evidence="1 2">RW6</strain>
    </source>
</reference>
<evidence type="ECO:0000313" key="1">
    <source>
        <dbReference type="EMBL" id="ORA22045.1"/>
    </source>
</evidence>
<dbReference type="EMBL" id="MVHF01000071">
    <property type="protein sequence ID" value="ORA22045.1"/>
    <property type="molecule type" value="Genomic_DNA"/>
</dbReference>
<dbReference type="OrthoDB" id="4734248at2"/>
<gene>
    <name evidence="1" type="ORF">BST13_36775</name>
</gene>
<accession>A0A1W9ZWI4</accession>
<evidence type="ECO:0000313" key="2">
    <source>
        <dbReference type="Proteomes" id="UP000192448"/>
    </source>
</evidence>
<comment type="caution">
    <text evidence="1">The sequence shown here is derived from an EMBL/GenBank/DDBJ whole genome shotgun (WGS) entry which is preliminary data.</text>
</comment>
<sequence length="79" mass="8281">MAHPFTYPVLMPRTTALLVVFGALTAAAFSVVGSAEPAPAAAQCRFDTHSLLFVPTDAAHQRPLPLMPHAAELGGPCRV</sequence>
<dbReference type="RefSeq" id="WP_083170930.1">
    <property type="nucleotide sequence ID" value="NZ_MVHF01000071.1"/>
</dbReference>
<protein>
    <submittedName>
        <fullName evidence="1">Uncharacterized protein</fullName>
    </submittedName>
</protein>
<proteinExistence type="predicted"/>
<dbReference type="Proteomes" id="UP000192448">
    <property type="component" value="Unassembled WGS sequence"/>
</dbReference>
<keyword evidence="2" id="KW-1185">Reference proteome</keyword>
<name>A0A1W9ZWI4_9MYCO</name>
<dbReference type="AlphaFoldDB" id="A0A1W9ZWI4"/>